<dbReference type="PROSITE" id="PS50811">
    <property type="entry name" value="WRKY"/>
    <property type="match status" value="1"/>
</dbReference>
<dbReference type="Pfam" id="PF03106">
    <property type="entry name" value="WRKY"/>
    <property type="match status" value="1"/>
</dbReference>
<comment type="subcellular location">
    <subcellularLocation>
        <location evidence="1">Nucleus</location>
    </subcellularLocation>
</comment>
<evidence type="ECO:0000256" key="3">
    <source>
        <dbReference type="ARBA" id="ARBA00023125"/>
    </source>
</evidence>
<keyword evidence="8" id="KW-1185">Reference proteome</keyword>
<evidence type="ECO:0000256" key="4">
    <source>
        <dbReference type="ARBA" id="ARBA00023163"/>
    </source>
</evidence>
<protein>
    <submittedName>
        <fullName evidence="7">WRKY domain-containing protein</fullName>
    </submittedName>
</protein>
<proteinExistence type="predicted"/>
<evidence type="ECO:0000259" key="6">
    <source>
        <dbReference type="PROSITE" id="PS50811"/>
    </source>
</evidence>
<dbReference type="SUPFAM" id="SSF118290">
    <property type="entry name" value="WRKY DNA-binding domain"/>
    <property type="match status" value="1"/>
</dbReference>
<evidence type="ECO:0000256" key="1">
    <source>
        <dbReference type="ARBA" id="ARBA00004123"/>
    </source>
</evidence>
<dbReference type="GO" id="GO:0005634">
    <property type="term" value="C:nucleus"/>
    <property type="evidence" value="ECO:0007669"/>
    <property type="project" value="UniProtKB-SubCell"/>
</dbReference>
<dbReference type="GO" id="GO:0003700">
    <property type="term" value="F:DNA-binding transcription factor activity"/>
    <property type="evidence" value="ECO:0007669"/>
    <property type="project" value="InterPro"/>
</dbReference>
<dbReference type="STRING" id="35608.A0A2U1Q541"/>
<sequence length="152" mass="17088">MPELILNIEKDKNLAKRWQQQANRKIEAFAADVSGATRASEVDILSDGHRWRKYGGKDVKGDLKPRLLYCVMLCGLLFNLDGCALLNAIGNLELSGAYAESLTKLGHDLDGIARHMDPVVKKVVLVDFAVNEVDTRQWWRWLCGRYDGGGDW</sequence>
<organism evidence="7 8">
    <name type="scientific">Artemisia annua</name>
    <name type="common">Sweet wormwood</name>
    <dbReference type="NCBI Taxonomy" id="35608"/>
    <lineage>
        <taxon>Eukaryota</taxon>
        <taxon>Viridiplantae</taxon>
        <taxon>Streptophyta</taxon>
        <taxon>Embryophyta</taxon>
        <taxon>Tracheophyta</taxon>
        <taxon>Spermatophyta</taxon>
        <taxon>Magnoliopsida</taxon>
        <taxon>eudicotyledons</taxon>
        <taxon>Gunneridae</taxon>
        <taxon>Pentapetalae</taxon>
        <taxon>asterids</taxon>
        <taxon>campanulids</taxon>
        <taxon>Asterales</taxon>
        <taxon>Asteraceae</taxon>
        <taxon>Asteroideae</taxon>
        <taxon>Anthemideae</taxon>
        <taxon>Artemisiinae</taxon>
        <taxon>Artemisia</taxon>
    </lineage>
</organism>
<keyword evidence="2" id="KW-0805">Transcription regulation</keyword>
<gene>
    <name evidence="7" type="ORF">CTI12_AA074470</name>
</gene>
<comment type="caution">
    <text evidence="7">The sequence shown here is derived from an EMBL/GenBank/DDBJ whole genome shotgun (WGS) entry which is preliminary data.</text>
</comment>
<dbReference type="InterPro" id="IPR003657">
    <property type="entry name" value="WRKY_dom"/>
</dbReference>
<evidence type="ECO:0000313" key="7">
    <source>
        <dbReference type="EMBL" id="PWA93126.1"/>
    </source>
</evidence>
<dbReference type="EMBL" id="PKPP01000409">
    <property type="protein sequence ID" value="PWA93126.1"/>
    <property type="molecule type" value="Genomic_DNA"/>
</dbReference>
<dbReference type="AlphaFoldDB" id="A0A2U1Q541"/>
<evidence type="ECO:0000256" key="2">
    <source>
        <dbReference type="ARBA" id="ARBA00023015"/>
    </source>
</evidence>
<evidence type="ECO:0000313" key="8">
    <source>
        <dbReference type="Proteomes" id="UP000245207"/>
    </source>
</evidence>
<dbReference type="InterPro" id="IPR036576">
    <property type="entry name" value="WRKY_dom_sf"/>
</dbReference>
<dbReference type="GO" id="GO:0043565">
    <property type="term" value="F:sequence-specific DNA binding"/>
    <property type="evidence" value="ECO:0007669"/>
    <property type="project" value="InterPro"/>
</dbReference>
<keyword evidence="5" id="KW-0539">Nucleus</keyword>
<feature type="domain" description="WRKY" evidence="6">
    <location>
        <begin position="40"/>
        <end position="83"/>
    </location>
</feature>
<accession>A0A2U1Q541</accession>
<keyword evidence="4" id="KW-0804">Transcription</keyword>
<name>A0A2U1Q541_ARTAN</name>
<keyword evidence="3" id="KW-0238">DNA-binding</keyword>
<dbReference type="Gene3D" id="2.20.25.80">
    <property type="entry name" value="WRKY domain"/>
    <property type="match status" value="1"/>
</dbReference>
<reference evidence="7 8" key="1">
    <citation type="journal article" date="2018" name="Mol. Plant">
        <title>The genome of Artemisia annua provides insight into the evolution of Asteraceae family and artemisinin biosynthesis.</title>
        <authorList>
            <person name="Shen Q."/>
            <person name="Zhang L."/>
            <person name="Liao Z."/>
            <person name="Wang S."/>
            <person name="Yan T."/>
            <person name="Shi P."/>
            <person name="Liu M."/>
            <person name="Fu X."/>
            <person name="Pan Q."/>
            <person name="Wang Y."/>
            <person name="Lv Z."/>
            <person name="Lu X."/>
            <person name="Zhang F."/>
            <person name="Jiang W."/>
            <person name="Ma Y."/>
            <person name="Chen M."/>
            <person name="Hao X."/>
            <person name="Li L."/>
            <person name="Tang Y."/>
            <person name="Lv G."/>
            <person name="Zhou Y."/>
            <person name="Sun X."/>
            <person name="Brodelius P.E."/>
            <person name="Rose J.K.C."/>
            <person name="Tang K."/>
        </authorList>
    </citation>
    <scope>NUCLEOTIDE SEQUENCE [LARGE SCALE GENOMIC DNA]</scope>
    <source>
        <strain evidence="8">cv. Huhao1</strain>
        <tissue evidence="7">Leaf</tissue>
    </source>
</reference>
<evidence type="ECO:0000256" key="5">
    <source>
        <dbReference type="ARBA" id="ARBA00023242"/>
    </source>
</evidence>
<dbReference type="OrthoDB" id="1732681at2759"/>
<dbReference type="Proteomes" id="UP000245207">
    <property type="component" value="Unassembled WGS sequence"/>
</dbReference>